<dbReference type="InterPro" id="IPR000719">
    <property type="entry name" value="Prot_kinase_dom"/>
</dbReference>
<dbReference type="Pfam" id="PF14362">
    <property type="entry name" value="DUF4407"/>
    <property type="match status" value="1"/>
</dbReference>
<dbReference type="PROSITE" id="PS50011">
    <property type="entry name" value="PROTEIN_KINASE_DOM"/>
    <property type="match status" value="1"/>
</dbReference>
<evidence type="ECO:0000256" key="5">
    <source>
        <dbReference type="SAM" id="Coils"/>
    </source>
</evidence>
<feature type="region of interest" description="Disordered" evidence="6">
    <location>
        <begin position="397"/>
        <end position="439"/>
    </location>
</feature>
<organism evidence="9 10">
    <name type="scientific">Lentzea albida</name>
    <dbReference type="NCBI Taxonomy" id="65499"/>
    <lineage>
        <taxon>Bacteria</taxon>
        <taxon>Bacillati</taxon>
        <taxon>Actinomycetota</taxon>
        <taxon>Actinomycetes</taxon>
        <taxon>Pseudonocardiales</taxon>
        <taxon>Pseudonocardiaceae</taxon>
        <taxon>Lentzea</taxon>
    </lineage>
</organism>
<dbReference type="InterPro" id="IPR045269">
    <property type="entry name" value="Atg1-like"/>
</dbReference>
<dbReference type="InterPro" id="IPR025519">
    <property type="entry name" value="DUF4407"/>
</dbReference>
<dbReference type="GO" id="GO:0034045">
    <property type="term" value="C:phagophore assembly site membrane"/>
    <property type="evidence" value="ECO:0007669"/>
    <property type="project" value="TreeGrafter"/>
</dbReference>
<feature type="compositionally biased region" description="Polar residues" evidence="6">
    <location>
        <begin position="788"/>
        <end position="800"/>
    </location>
</feature>
<dbReference type="Gene3D" id="1.10.510.10">
    <property type="entry name" value="Transferase(Phosphotransferase) domain 1"/>
    <property type="match status" value="1"/>
</dbReference>
<dbReference type="CDD" id="cd14014">
    <property type="entry name" value="STKc_PknB_like"/>
    <property type="match status" value="1"/>
</dbReference>
<feature type="region of interest" description="Disordered" evidence="6">
    <location>
        <begin position="228"/>
        <end position="261"/>
    </location>
</feature>
<dbReference type="PANTHER" id="PTHR24348:SF22">
    <property type="entry name" value="NON-SPECIFIC SERINE_THREONINE PROTEIN KINASE"/>
    <property type="match status" value="1"/>
</dbReference>
<evidence type="ECO:0000256" key="4">
    <source>
        <dbReference type="ARBA" id="ARBA00022840"/>
    </source>
</evidence>
<dbReference type="GO" id="GO:0042594">
    <property type="term" value="P:response to starvation"/>
    <property type="evidence" value="ECO:0007669"/>
    <property type="project" value="TreeGrafter"/>
</dbReference>
<accession>A0A1H9TLZ1</accession>
<dbReference type="GO" id="GO:0005524">
    <property type="term" value="F:ATP binding"/>
    <property type="evidence" value="ECO:0007669"/>
    <property type="project" value="UniProtKB-KW"/>
</dbReference>
<gene>
    <name evidence="9" type="ORF">SAMN04488000_11473</name>
</gene>
<dbReference type="PANTHER" id="PTHR24348">
    <property type="entry name" value="SERINE/THREONINE-PROTEIN KINASE UNC-51-RELATED"/>
    <property type="match status" value="1"/>
</dbReference>
<keyword evidence="2" id="KW-0547">Nucleotide-binding</keyword>
<keyword evidence="5" id="KW-0175">Coiled coil</keyword>
<evidence type="ECO:0000256" key="1">
    <source>
        <dbReference type="ARBA" id="ARBA00022679"/>
    </source>
</evidence>
<protein>
    <submittedName>
        <fullName evidence="9">Serine/threonine protein kinase</fullName>
    </submittedName>
</protein>
<dbReference type="InterPro" id="IPR011009">
    <property type="entry name" value="Kinase-like_dom_sf"/>
</dbReference>
<keyword evidence="7" id="KW-0812">Transmembrane</keyword>
<dbReference type="Proteomes" id="UP000199503">
    <property type="component" value="Unassembled WGS sequence"/>
</dbReference>
<dbReference type="RefSeq" id="WP_089921832.1">
    <property type="nucleotide sequence ID" value="NZ_FOFV01000014.1"/>
</dbReference>
<keyword evidence="7" id="KW-0472">Membrane</keyword>
<dbReference type="GO" id="GO:0004674">
    <property type="term" value="F:protein serine/threonine kinase activity"/>
    <property type="evidence" value="ECO:0007669"/>
    <property type="project" value="UniProtKB-KW"/>
</dbReference>
<feature type="compositionally biased region" description="Basic and acidic residues" evidence="6">
    <location>
        <begin position="229"/>
        <end position="261"/>
    </location>
</feature>
<keyword evidence="9" id="KW-0723">Serine/threonine-protein kinase</keyword>
<sequence>MNSPGLESDVLATAKPRWPLQPIWLLGNGFAWLGGASWRGITSRHDRSSYQLSGFFVLLNGFIAWGLFSLAAVGMGVAPSFAAALPYTFAWGLFVALFDRAISARTVDPSQGKGVTTTGYVVRGLVACMLGFIIAEAGAMAFFRDDIERTMRDTISRQVQDSAVGVLGTQDAPTARAAALDEMRGQRDKLQNDLTAAEAKAAEAGRIAVCEREPDGCDDLVRAGKVTGKRGEGDKTRLRDAEKAAAEAERDKARQEWETKGKPLDPKISELEKKLAEEVGVVTTAAQASQGMPARWRAMLDFTRKDPAAAFLHLLIVVFCVLLDLVPLLLKIWRGQTGYDMNVVASRNLTRARLDRAVIKDRLTGDAEIEEVRVMAAARLEIVTKREKRRVEAALARLDAEPLPDDEPAAPVEQPGPADRADSGAEPDAGEDMQIPDHWSDEDRELVTHLFAGRYRAIEPLEGADRGAFGRMLLGRDLQTRKRVVIKAVRDQEGDQRKLFRSPLRRMWQREIEAAAKLHHQNIGQILASGRELGYLWTVSPLYQPGSLVQWIESTTERSMNAYTLRHSIDHVLQLTRALVHAHNKKVTHGDIKPTNAVLDGPTLMLVDWGFARVLNQVEQNDEAFGGTPLYTAPEALLRRDFDAELADVYSIGATWYFLLTGRPPYHDVPRDLGAKEIARRISDGKVKCERLDELVPALPSQVVSLVHDLIEVVPRHRLSFDRDERPAMRLERAIKEIEPLLGSTSGFSAPVGPEAAGRRSAVSALPRTLLEDTSSQLDADAAKPAHTATNGRLETPMPTQLDSTALLDGTTRLNGAAVPELAATRQEDDVTEL</sequence>
<keyword evidence="1" id="KW-0808">Transferase</keyword>
<dbReference type="Gene3D" id="3.30.200.20">
    <property type="entry name" value="Phosphorylase Kinase, domain 1"/>
    <property type="match status" value="1"/>
</dbReference>
<keyword evidence="7" id="KW-1133">Transmembrane helix</keyword>
<dbReference type="STRING" id="65499.SAMN04488000_11473"/>
<feature type="transmembrane region" description="Helical" evidence="7">
    <location>
        <begin position="120"/>
        <end position="143"/>
    </location>
</feature>
<evidence type="ECO:0000256" key="6">
    <source>
        <dbReference type="SAM" id="MobiDB-lite"/>
    </source>
</evidence>
<dbReference type="SMART" id="SM00220">
    <property type="entry name" value="S_TKc"/>
    <property type="match status" value="1"/>
</dbReference>
<keyword evidence="3 9" id="KW-0418">Kinase</keyword>
<feature type="transmembrane region" description="Helical" evidence="7">
    <location>
        <begin position="53"/>
        <end position="75"/>
    </location>
</feature>
<dbReference type="SUPFAM" id="SSF56112">
    <property type="entry name" value="Protein kinase-like (PK-like)"/>
    <property type="match status" value="1"/>
</dbReference>
<keyword evidence="4" id="KW-0067">ATP-binding</keyword>
<dbReference type="EMBL" id="FOFV01000014">
    <property type="protein sequence ID" value="SER98142.1"/>
    <property type="molecule type" value="Genomic_DNA"/>
</dbReference>
<evidence type="ECO:0000256" key="2">
    <source>
        <dbReference type="ARBA" id="ARBA00022741"/>
    </source>
</evidence>
<feature type="transmembrane region" description="Helical" evidence="7">
    <location>
        <begin position="20"/>
        <end position="41"/>
    </location>
</feature>
<evidence type="ECO:0000313" key="10">
    <source>
        <dbReference type="Proteomes" id="UP000199503"/>
    </source>
</evidence>
<evidence type="ECO:0000256" key="7">
    <source>
        <dbReference type="SAM" id="Phobius"/>
    </source>
</evidence>
<keyword evidence="10" id="KW-1185">Reference proteome</keyword>
<feature type="coiled-coil region" evidence="5">
    <location>
        <begin position="180"/>
        <end position="207"/>
    </location>
</feature>
<feature type="transmembrane region" description="Helical" evidence="7">
    <location>
        <begin position="81"/>
        <end position="99"/>
    </location>
</feature>
<dbReference type="GO" id="GO:0005776">
    <property type="term" value="C:autophagosome"/>
    <property type="evidence" value="ECO:0007669"/>
    <property type="project" value="TreeGrafter"/>
</dbReference>
<proteinExistence type="predicted"/>
<feature type="region of interest" description="Disordered" evidence="6">
    <location>
        <begin position="774"/>
        <end position="800"/>
    </location>
</feature>
<evidence type="ECO:0000256" key="3">
    <source>
        <dbReference type="ARBA" id="ARBA00022777"/>
    </source>
</evidence>
<dbReference type="Pfam" id="PF00069">
    <property type="entry name" value="Pkinase"/>
    <property type="match status" value="1"/>
</dbReference>
<dbReference type="GO" id="GO:0005829">
    <property type="term" value="C:cytosol"/>
    <property type="evidence" value="ECO:0007669"/>
    <property type="project" value="TreeGrafter"/>
</dbReference>
<reference evidence="10" key="1">
    <citation type="submission" date="2016-10" db="EMBL/GenBank/DDBJ databases">
        <authorList>
            <person name="Varghese N."/>
            <person name="Submissions S."/>
        </authorList>
    </citation>
    <scope>NUCLEOTIDE SEQUENCE [LARGE SCALE GENOMIC DNA]</scope>
    <source>
        <strain evidence="10">DSM 44437</strain>
    </source>
</reference>
<dbReference type="AlphaFoldDB" id="A0A1H9TLZ1"/>
<dbReference type="OrthoDB" id="3815424at2"/>
<name>A0A1H9TLZ1_9PSEU</name>
<evidence type="ECO:0000313" key="9">
    <source>
        <dbReference type="EMBL" id="SER98142.1"/>
    </source>
</evidence>
<feature type="domain" description="Protein kinase" evidence="8">
    <location>
        <begin position="458"/>
        <end position="742"/>
    </location>
</feature>
<evidence type="ECO:0000259" key="8">
    <source>
        <dbReference type="PROSITE" id="PS50011"/>
    </source>
</evidence>